<evidence type="ECO:0000313" key="1">
    <source>
        <dbReference type="EMBL" id="MCI73562.1"/>
    </source>
</evidence>
<organism evidence="1 2">
    <name type="scientific">Trifolium medium</name>
    <dbReference type="NCBI Taxonomy" id="97028"/>
    <lineage>
        <taxon>Eukaryota</taxon>
        <taxon>Viridiplantae</taxon>
        <taxon>Streptophyta</taxon>
        <taxon>Embryophyta</taxon>
        <taxon>Tracheophyta</taxon>
        <taxon>Spermatophyta</taxon>
        <taxon>Magnoliopsida</taxon>
        <taxon>eudicotyledons</taxon>
        <taxon>Gunneridae</taxon>
        <taxon>Pentapetalae</taxon>
        <taxon>rosids</taxon>
        <taxon>fabids</taxon>
        <taxon>Fabales</taxon>
        <taxon>Fabaceae</taxon>
        <taxon>Papilionoideae</taxon>
        <taxon>50 kb inversion clade</taxon>
        <taxon>NPAAA clade</taxon>
        <taxon>Hologalegina</taxon>
        <taxon>IRL clade</taxon>
        <taxon>Trifolieae</taxon>
        <taxon>Trifolium</taxon>
    </lineage>
</organism>
<proteinExistence type="predicted"/>
<name>A0A392UJB9_9FABA</name>
<keyword evidence="2" id="KW-1185">Reference proteome</keyword>
<comment type="caution">
    <text evidence="1">The sequence shown here is derived from an EMBL/GenBank/DDBJ whole genome shotgun (WGS) entry which is preliminary data.</text>
</comment>
<dbReference type="Proteomes" id="UP000265520">
    <property type="component" value="Unassembled WGS sequence"/>
</dbReference>
<protein>
    <submittedName>
        <fullName evidence="1">Uncharacterized protein</fullName>
    </submittedName>
</protein>
<accession>A0A392UJB9</accession>
<feature type="non-terminal residue" evidence="1">
    <location>
        <position position="1"/>
    </location>
</feature>
<reference evidence="1 2" key="1">
    <citation type="journal article" date="2018" name="Front. Plant Sci.">
        <title>Red Clover (Trifolium pratense) and Zigzag Clover (T. medium) - A Picture of Genomic Similarities and Differences.</title>
        <authorList>
            <person name="Dluhosova J."/>
            <person name="Istvanek J."/>
            <person name="Nedelnik J."/>
            <person name="Repkova J."/>
        </authorList>
    </citation>
    <scope>NUCLEOTIDE SEQUENCE [LARGE SCALE GENOMIC DNA]</scope>
    <source>
        <strain evidence="2">cv. 10/8</strain>
        <tissue evidence="1">Leaf</tissue>
    </source>
</reference>
<dbReference type="EMBL" id="LXQA010841155">
    <property type="protein sequence ID" value="MCI73562.1"/>
    <property type="molecule type" value="Genomic_DNA"/>
</dbReference>
<sequence>QPTTCTLNTFVQFSYSSSSACTHGYGPVVVAFHNYGVEHHVTGGPVNLL</sequence>
<evidence type="ECO:0000313" key="2">
    <source>
        <dbReference type="Proteomes" id="UP000265520"/>
    </source>
</evidence>
<dbReference type="AlphaFoldDB" id="A0A392UJB9"/>